<feature type="domain" description="ERV/ALR sulfhydryl oxidase" evidence="10">
    <location>
        <begin position="286"/>
        <end position="399"/>
    </location>
</feature>
<evidence type="ECO:0000256" key="4">
    <source>
        <dbReference type="ARBA" id="ARBA00022827"/>
    </source>
</evidence>
<evidence type="ECO:0000256" key="1">
    <source>
        <dbReference type="ARBA" id="ARBA00001974"/>
    </source>
</evidence>
<dbReference type="PANTHER" id="PTHR22897">
    <property type="entry name" value="QUIESCIN Q6-RELATED SULFHYDRYL OXIDASE"/>
    <property type="match status" value="1"/>
</dbReference>
<keyword evidence="8" id="KW-0472">Membrane</keyword>
<dbReference type="InterPro" id="IPR013766">
    <property type="entry name" value="Thioredoxin_domain"/>
</dbReference>
<feature type="chain" id="PRO_5035432674" description="Sulfhydryl oxidase" evidence="9">
    <location>
        <begin position="22"/>
        <end position="486"/>
    </location>
</feature>
<dbReference type="GO" id="GO:0005615">
    <property type="term" value="C:extracellular space"/>
    <property type="evidence" value="ECO:0007669"/>
    <property type="project" value="TreeGrafter"/>
</dbReference>
<name>A0A8K1CTM7_PYTOL</name>
<dbReference type="AlphaFoldDB" id="A0A8K1CTM7"/>
<dbReference type="GO" id="GO:0000139">
    <property type="term" value="C:Golgi membrane"/>
    <property type="evidence" value="ECO:0007669"/>
    <property type="project" value="TreeGrafter"/>
</dbReference>
<feature type="domain" description="Thioredoxin" evidence="11">
    <location>
        <begin position="3"/>
        <end position="147"/>
    </location>
</feature>
<dbReference type="GO" id="GO:0006457">
    <property type="term" value="P:protein folding"/>
    <property type="evidence" value="ECO:0007669"/>
    <property type="project" value="TreeGrafter"/>
</dbReference>
<evidence type="ECO:0000256" key="3">
    <source>
        <dbReference type="ARBA" id="ARBA00022729"/>
    </source>
</evidence>
<keyword evidence="2 8" id="KW-0285">Flavoprotein</keyword>
<dbReference type="PROSITE" id="PS00194">
    <property type="entry name" value="THIOREDOXIN_1"/>
    <property type="match status" value="1"/>
</dbReference>
<dbReference type="SUPFAM" id="SSF69000">
    <property type="entry name" value="FAD-dependent thiol oxidase"/>
    <property type="match status" value="1"/>
</dbReference>
<proteinExistence type="predicted"/>
<dbReference type="Proteomes" id="UP000794436">
    <property type="component" value="Unassembled WGS sequence"/>
</dbReference>
<evidence type="ECO:0000256" key="9">
    <source>
        <dbReference type="SAM" id="SignalP"/>
    </source>
</evidence>
<dbReference type="SUPFAM" id="SSF52833">
    <property type="entry name" value="Thioredoxin-like"/>
    <property type="match status" value="1"/>
</dbReference>
<dbReference type="Gene3D" id="1.20.120.310">
    <property type="entry name" value="ERV/ALR sulfhydryl oxidase domain"/>
    <property type="match status" value="1"/>
</dbReference>
<evidence type="ECO:0000256" key="7">
    <source>
        <dbReference type="ARBA" id="ARBA00023180"/>
    </source>
</evidence>
<dbReference type="InterPro" id="IPR036774">
    <property type="entry name" value="ERV/ALR_sulphydryl_oxid_sf"/>
</dbReference>
<keyword evidence="8" id="KW-0812">Transmembrane</keyword>
<evidence type="ECO:0000313" key="13">
    <source>
        <dbReference type="Proteomes" id="UP000794436"/>
    </source>
</evidence>
<dbReference type="GO" id="GO:0016971">
    <property type="term" value="F:flavin-dependent sulfhydryl oxidase activity"/>
    <property type="evidence" value="ECO:0007669"/>
    <property type="project" value="InterPro"/>
</dbReference>
<dbReference type="PANTHER" id="PTHR22897:SF8">
    <property type="entry name" value="SULFHYDRYL OXIDASE"/>
    <property type="match status" value="1"/>
</dbReference>
<evidence type="ECO:0000259" key="11">
    <source>
        <dbReference type="PROSITE" id="PS51352"/>
    </source>
</evidence>
<evidence type="ECO:0000256" key="6">
    <source>
        <dbReference type="ARBA" id="ARBA00023157"/>
    </source>
</evidence>
<dbReference type="Gene3D" id="3.40.30.10">
    <property type="entry name" value="Glutaredoxin"/>
    <property type="match status" value="1"/>
</dbReference>
<keyword evidence="7" id="KW-0325">Glycoprotein</keyword>
<keyword evidence="8" id="KW-1133">Transmembrane helix</keyword>
<dbReference type="EMBL" id="SPLM01000002">
    <property type="protein sequence ID" value="TMW68562.1"/>
    <property type="molecule type" value="Genomic_DNA"/>
</dbReference>
<dbReference type="InterPro" id="IPR036249">
    <property type="entry name" value="Thioredoxin-like_sf"/>
</dbReference>
<dbReference type="Pfam" id="PF04777">
    <property type="entry name" value="Evr1_Alr"/>
    <property type="match status" value="1"/>
</dbReference>
<dbReference type="PROSITE" id="PS51324">
    <property type="entry name" value="ERV_ALR"/>
    <property type="match status" value="1"/>
</dbReference>
<dbReference type="InterPro" id="IPR017905">
    <property type="entry name" value="ERV/ALR_sulphydryl_oxidase"/>
</dbReference>
<dbReference type="PROSITE" id="PS51352">
    <property type="entry name" value="THIOREDOXIN_2"/>
    <property type="match status" value="1"/>
</dbReference>
<comment type="catalytic activity">
    <reaction evidence="8">
        <text>2 R'C(R)SH + O2 = R'C(R)S-S(R)CR' + H2O2</text>
        <dbReference type="Rhea" id="RHEA:17357"/>
        <dbReference type="ChEBI" id="CHEBI:15379"/>
        <dbReference type="ChEBI" id="CHEBI:16240"/>
        <dbReference type="ChEBI" id="CHEBI:16520"/>
        <dbReference type="ChEBI" id="CHEBI:17412"/>
        <dbReference type="EC" id="1.8.3.2"/>
    </reaction>
</comment>
<dbReference type="InterPro" id="IPR017937">
    <property type="entry name" value="Thioredoxin_CS"/>
</dbReference>
<evidence type="ECO:0000259" key="10">
    <source>
        <dbReference type="PROSITE" id="PS51324"/>
    </source>
</evidence>
<dbReference type="InterPro" id="IPR039798">
    <property type="entry name" value="Sulfhydryl_oxidase"/>
</dbReference>
<dbReference type="EC" id="1.8.3.2" evidence="8"/>
<keyword evidence="5 8" id="KW-0560">Oxidoreductase</keyword>
<evidence type="ECO:0000313" key="12">
    <source>
        <dbReference type="EMBL" id="TMW68562.1"/>
    </source>
</evidence>
<keyword evidence="13" id="KW-1185">Reference proteome</keyword>
<evidence type="ECO:0000256" key="2">
    <source>
        <dbReference type="ARBA" id="ARBA00022630"/>
    </source>
</evidence>
<feature type="signal peptide" evidence="9">
    <location>
        <begin position="1"/>
        <end position="21"/>
    </location>
</feature>
<gene>
    <name evidence="12" type="ORF">Poli38472_006030</name>
</gene>
<protein>
    <recommendedName>
        <fullName evidence="8">Sulfhydryl oxidase</fullName>
        <ecNumber evidence="8">1.8.3.2</ecNumber>
    </recommendedName>
</protein>
<dbReference type="OrthoDB" id="59470at2759"/>
<dbReference type="CDD" id="cd02961">
    <property type="entry name" value="PDI_a_family"/>
    <property type="match status" value="1"/>
</dbReference>
<comment type="cofactor">
    <cofactor evidence="1 8">
        <name>FAD</name>
        <dbReference type="ChEBI" id="CHEBI:57692"/>
    </cofactor>
</comment>
<sequence length="486" mass="54626">MSVKLWIVASVVSLLTTATHAMFKDSKPLFKDSFHVRSLTDEAFDEAMSKTDQVWVVDFYAPWCPHCRDFAPELEKIAAFYADSKVVHVGAVDCTTSQTACNKEEIMAYPSIKIFHVPATASKGKKFTQFGRKNMKSVVKWVEDLLEEAQMKSGISADNVDQQIELIRNDRVSDGLGLPQERSLKMKYARLQDAGSAAIFTLENSLFIGKSTLDGERYEAALKWIEALAASFPLERNRAVFRDLADAMQIRESWDQSAWNSLIRKWKAIAMESTFPKTLLVYDEEATWAQCNTYTCGLWTLFHSMSVEAASPTCPLKPSQLGAAIRLFVMHFFGCEECVKHFLMANPPSVIDELAKSDSINNHALLLWLWRMHNKVNRVTKKAFWPSIGTCPICFADNVRVPSLDPAQLREDEVAAYVTAIYQHQEADVWSMNYENNGVRAILSDSFNGFSSVILVVGILGVFIAATQKQKLSALSDFVLKREHAA</sequence>
<comment type="caution">
    <text evidence="12">The sequence shown here is derived from an EMBL/GenBank/DDBJ whole genome shotgun (WGS) entry which is preliminary data.</text>
</comment>
<keyword evidence="4 8" id="KW-0274">FAD</keyword>
<organism evidence="12 13">
    <name type="scientific">Pythium oligandrum</name>
    <name type="common">Mycoparasitic fungus</name>
    <dbReference type="NCBI Taxonomy" id="41045"/>
    <lineage>
        <taxon>Eukaryota</taxon>
        <taxon>Sar</taxon>
        <taxon>Stramenopiles</taxon>
        <taxon>Oomycota</taxon>
        <taxon>Peronosporomycetes</taxon>
        <taxon>Pythiales</taxon>
        <taxon>Pythiaceae</taxon>
        <taxon>Pythium</taxon>
    </lineage>
</organism>
<evidence type="ECO:0000256" key="8">
    <source>
        <dbReference type="RuleBase" id="RU371123"/>
    </source>
</evidence>
<accession>A0A8K1CTM7</accession>
<feature type="transmembrane region" description="Helical" evidence="8">
    <location>
        <begin position="447"/>
        <end position="466"/>
    </location>
</feature>
<reference evidence="12" key="1">
    <citation type="submission" date="2019-03" db="EMBL/GenBank/DDBJ databases">
        <title>Long read genome sequence of the mycoparasitic Pythium oligandrum ATCC 38472 isolated from sugarbeet rhizosphere.</title>
        <authorList>
            <person name="Gaulin E."/>
        </authorList>
    </citation>
    <scope>NUCLEOTIDE SEQUENCE</scope>
    <source>
        <strain evidence="12">ATCC 38472_TT</strain>
    </source>
</reference>
<dbReference type="Pfam" id="PF00085">
    <property type="entry name" value="Thioredoxin"/>
    <property type="match status" value="1"/>
</dbReference>
<keyword evidence="3 9" id="KW-0732">Signal</keyword>
<keyword evidence="6" id="KW-1015">Disulfide bond</keyword>
<evidence type="ECO:0000256" key="5">
    <source>
        <dbReference type="ARBA" id="ARBA00023002"/>
    </source>
</evidence>
<dbReference type="GO" id="GO:0003756">
    <property type="term" value="F:protein disulfide isomerase activity"/>
    <property type="evidence" value="ECO:0007669"/>
    <property type="project" value="TreeGrafter"/>
</dbReference>